<name>A0A0E9V9W0_ANGAN</name>
<dbReference type="EMBL" id="GBXM01034347">
    <property type="protein sequence ID" value="JAH74230.1"/>
    <property type="molecule type" value="Transcribed_RNA"/>
</dbReference>
<sequence>MTPQTVPEHYLHSLHNLISLDCPS</sequence>
<proteinExistence type="predicted"/>
<dbReference type="AlphaFoldDB" id="A0A0E9V9W0"/>
<reference evidence="1" key="1">
    <citation type="submission" date="2014-11" db="EMBL/GenBank/DDBJ databases">
        <authorList>
            <person name="Amaro Gonzalez C."/>
        </authorList>
    </citation>
    <scope>NUCLEOTIDE SEQUENCE</scope>
</reference>
<organism evidence="1">
    <name type="scientific">Anguilla anguilla</name>
    <name type="common">European freshwater eel</name>
    <name type="synonym">Muraena anguilla</name>
    <dbReference type="NCBI Taxonomy" id="7936"/>
    <lineage>
        <taxon>Eukaryota</taxon>
        <taxon>Metazoa</taxon>
        <taxon>Chordata</taxon>
        <taxon>Craniata</taxon>
        <taxon>Vertebrata</taxon>
        <taxon>Euteleostomi</taxon>
        <taxon>Actinopterygii</taxon>
        <taxon>Neopterygii</taxon>
        <taxon>Teleostei</taxon>
        <taxon>Anguilliformes</taxon>
        <taxon>Anguillidae</taxon>
        <taxon>Anguilla</taxon>
    </lineage>
</organism>
<accession>A0A0E9V9W0</accession>
<reference evidence="1" key="2">
    <citation type="journal article" date="2015" name="Fish Shellfish Immunol.">
        <title>Early steps in the European eel (Anguilla anguilla)-Vibrio vulnificus interaction in the gills: Role of the RtxA13 toxin.</title>
        <authorList>
            <person name="Callol A."/>
            <person name="Pajuelo D."/>
            <person name="Ebbesson L."/>
            <person name="Teles M."/>
            <person name="MacKenzie S."/>
            <person name="Amaro C."/>
        </authorList>
    </citation>
    <scope>NUCLEOTIDE SEQUENCE</scope>
</reference>
<evidence type="ECO:0000313" key="1">
    <source>
        <dbReference type="EMBL" id="JAH74230.1"/>
    </source>
</evidence>
<protein>
    <submittedName>
        <fullName evidence="1">Uncharacterized protein</fullName>
    </submittedName>
</protein>